<dbReference type="PANTHER" id="PTHR19855">
    <property type="entry name" value="WD40 REPEAT PROTEIN 12, 37"/>
    <property type="match status" value="1"/>
</dbReference>
<name>A0ABQ7GSA7_DUNSA</name>
<dbReference type="EMBL" id="MU069614">
    <property type="protein sequence ID" value="KAF5837496.1"/>
    <property type="molecule type" value="Genomic_DNA"/>
</dbReference>
<organism evidence="8 9">
    <name type="scientific">Dunaliella salina</name>
    <name type="common">Green alga</name>
    <name type="synonym">Protococcus salinus</name>
    <dbReference type="NCBI Taxonomy" id="3046"/>
    <lineage>
        <taxon>Eukaryota</taxon>
        <taxon>Viridiplantae</taxon>
        <taxon>Chlorophyta</taxon>
        <taxon>core chlorophytes</taxon>
        <taxon>Chlorophyceae</taxon>
        <taxon>CS clade</taxon>
        <taxon>Chlamydomonadales</taxon>
        <taxon>Dunaliellaceae</taxon>
        <taxon>Dunaliella</taxon>
    </lineage>
</organism>
<evidence type="ECO:0000256" key="4">
    <source>
        <dbReference type="ARBA" id="ARBA00023242"/>
    </source>
</evidence>
<evidence type="ECO:0000256" key="3">
    <source>
        <dbReference type="ARBA" id="ARBA00022737"/>
    </source>
</evidence>
<comment type="subcellular location">
    <subcellularLocation>
        <location evidence="1">Nucleus</location>
    </subcellularLocation>
</comment>
<dbReference type="PROSITE" id="PS50294">
    <property type="entry name" value="WD_REPEATS_REGION"/>
    <property type="match status" value="2"/>
</dbReference>
<evidence type="ECO:0000256" key="6">
    <source>
        <dbReference type="SAM" id="MobiDB-lite"/>
    </source>
</evidence>
<dbReference type="InterPro" id="IPR012972">
    <property type="entry name" value="NLE"/>
</dbReference>
<evidence type="ECO:0000313" key="8">
    <source>
        <dbReference type="EMBL" id="KAF5837496.1"/>
    </source>
</evidence>
<dbReference type="InterPro" id="IPR036322">
    <property type="entry name" value="WD40_repeat_dom_sf"/>
</dbReference>
<dbReference type="SUPFAM" id="SSF50978">
    <property type="entry name" value="WD40 repeat-like"/>
    <property type="match status" value="1"/>
</dbReference>
<comment type="caution">
    <text evidence="8">The sequence shown here is derived from an EMBL/GenBank/DDBJ whole genome shotgun (WGS) entry which is preliminary data.</text>
</comment>
<evidence type="ECO:0000256" key="1">
    <source>
        <dbReference type="ARBA" id="ARBA00004123"/>
    </source>
</evidence>
<dbReference type="Pfam" id="PF00400">
    <property type="entry name" value="WD40"/>
    <property type="match status" value="4"/>
</dbReference>
<evidence type="ECO:0000256" key="2">
    <source>
        <dbReference type="ARBA" id="ARBA00022574"/>
    </source>
</evidence>
<dbReference type="Pfam" id="PF08154">
    <property type="entry name" value="NLE"/>
    <property type="match status" value="1"/>
</dbReference>
<dbReference type="Proteomes" id="UP000815325">
    <property type="component" value="Unassembled WGS sequence"/>
</dbReference>
<proteinExistence type="predicted"/>
<accession>A0ABQ7GSA7</accession>
<keyword evidence="9" id="KW-1185">Reference proteome</keyword>
<feature type="repeat" description="WD" evidence="5">
    <location>
        <begin position="195"/>
        <end position="228"/>
    </location>
</feature>
<evidence type="ECO:0000313" key="9">
    <source>
        <dbReference type="Proteomes" id="UP000815325"/>
    </source>
</evidence>
<gene>
    <name evidence="8" type="ORF">DUNSADRAFT_4298</name>
</gene>
<feature type="repeat" description="WD" evidence="5">
    <location>
        <begin position="280"/>
        <end position="320"/>
    </location>
</feature>
<keyword evidence="2 5" id="KW-0853">WD repeat</keyword>
<dbReference type="InterPro" id="IPR001680">
    <property type="entry name" value="WD40_rpt"/>
</dbReference>
<protein>
    <submittedName>
        <fullName evidence="8">WD40-repeat-containing domain protein</fullName>
    </submittedName>
</protein>
<dbReference type="PANTHER" id="PTHR19855:SF11">
    <property type="entry name" value="RIBOSOME BIOGENESIS PROTEIN WDR12"/>
    <property type="match status" value="1"/>
</dbReference>
<reference evidence="8" key="1">
    <citation type="submission" date="2017-08" db="EMBL/GenBank/DDBJ databases">
        <authorList>
            <person name="Polle J.E."/>
            <person name="Barry K."/>
            <person name="Cushman J."/>
            <person name="Schmutz J."/>
            <person name="Tran D."/>
            <person name="Hathwaick L.T."/>
            <person name="Yim W.C."/>
            <person name="Jenkins J."/>
            <person name="Mckie-Krisberg Z.M."/>
            <person name="Prochnik S."/>
            <person name="Lindquist E."/>
            <person name="Dockter R.B."/>
            <person name="Adam C."/>
            <person name="Molina H."/>
            <person name="Bunkerborg J."/>
            <person name="Jin E."/>
            <person name="Buchheim M."/>
            <person name="Magnuson J."/>
        </authorList>
    </citation>
    <scope>NUCLEOTIDE SEQUENCE</scope>
    <source>
        <strain evidence="8">CCAP 19/18</strain>
    </source>
</reference>
<dbReference type="PROSITE" id="PS50082">
    <property type="entry name" value="WD_REPEATS_2"/>
    <property type="match status" value="2"/>
</dbReference>
<dbReference type="SMART" id="SM00320">
    <property type="entry name" value="WD40"/>
    <property type="match status" value="4"/>
</dbReference>
<evidence type="ECO:0000256" key="5">
    <source>
        <dbReference type="PROSITE-ProRule" id="PRU00221"/>
    </source>
</evidence>
<dbReference type="InterPro" id="IPR015943">
    <property type="entry name" value="WD40/YVTN_repeat-like_dom_sf"/>
</dbReference>
<dbReference type="Gene3D" id="2.130.10.10">
    <property type="entry name" value="YVTN repeat-like/Quinoprotein amine dehydrogenase"/>
    <property type="match status" value="1"/>
</dbReference>
<keyword evidence="4" id="KW-0539">Nucleus</keyword>
<feature type="domain" description="NLE" evidence="7">
    <location>
        <begin position="7"/>
        <end position="70"/>
    </location>
</feature>
<keyword evidence="3" id="KW-0677">Repeat</keyword>
<sequence length="364" mass="38407">MDEEKQILVKFVTKLPVELKVSEAPVAVPTTLKRYGLSQIINHLLGLEPARPFDFVIYGELVRKSLEAHLTEHQLSAESLLEVEYVPAVTPPKHKQSAPHDDWVSAVDGTWVQEAVSGSYDGCARLWSLSSRDGSGEEASCSSSWKAHASGINALACSTTSAGHRLVVSAGKDRAVLLWQLPSSSGASPDLVASYKGHTDSVEALAISPDGRHLASSGWDGSLRMWRMGQQVLEEAAAAAAAGGGADGEGAKASSKKRKVSAPSTVAPEGGLREECVSQLHGHIHCISSLAFATDKVMFSGGWDHSVRRWDVATGINTDTYNGSKAVYTVACPEKGTPQPSAPGKVIRLRSAGSGCTMGCTSCS</sequence>
<feature type="region of interest" description="Disordered" evidence="6">
    <location>
        <begin position="243"/>
        <end position="268"/>
    </location>
</feature>
<evidence type="ECO:0000259" key="7">
    <source>
        <dbReference type="Pfam" id="PF08154"/>
    </source>
</evidence>